<dbReference type="EMBL" id="JASSZA010000007">
    <property type="protein sequence ID" value="KAK2105471.1"/>
    <property type="molecule type" value="Genomic_DNA"/>
</dbReference>
<organism evidence="2 3">
    <name type="scientific">Saguinus oedipus</name>
    <name type="common">Cotton-top tamarin</name>
    <name type="synonym">Oedipomidas oedipus</name>
    <dbReference type="NCBI Taxonomy" id="9490"/>
    <lineage>
        <taxon>Eukaryota</taxon>
        <taxon>Metazoa</taxon>
        <taxon>Chordata</taxon>
        <taxon>Craniata</taxon>
        <taxon>Vertebrata</taxon>
        <taxon>Euteleostomi</taxon>
        <taxon>Mammalia</taxon>
        <taxon>Eutheria</taxon>
        <taxon>Euarchontoglires</taxon>
        <taxon>Primates</taxon>
        <taxon>Haplorrhini</taxon>
        <taxon>Platyrrhini</taxon>
        <taxon>Cebidae</taxon>
        <taxon>Callitrichinae</taxon>
        <taxon>Saguinus</taxon>
    </lineage>
</organism>
<evidence type="ECO:0000256" key="1">
    <source>
        <dbReference type="SAM" id="MobiDB-lite"/>
    </source>
</evidence>
<gene>
    <name evidence="2" type="ORF">P7K49_014985</name>
</gene>
<keyword evidence="3" id="KW-1185">Reference proteome</keyword>
<dbReference type="Proteomes" id="UP001266305">
    <property type="component" value="Unassembled WGS sequence"/>
</dbReference>
<proteinExistence type="predicted"/>
<accession>A0ABQ9V8J3</accession>
<feature type="region of interest" description="Disordered" evidence="1">
    <location>
        <begin position="44"/>
        <end position="78"/>
    </location>
</feature>
<feature type="compositionally biased region" description="Basic and acidic residues" evidence="1">
    <location>
        <begin position="44"/>
        <end position="58"/>
    </location>
</feature>
<feature type="compositionally biased region" description="Low complexity" evidence="1">
    <location>
        <begin position="59"/>
        <end position="71"/>
    </location>
</feature>
<protein>
    <submittedName>
        <fullName evidence="2">Uncharacterized protein</fullName>
    </submittedName>
</protein>
<comment type="caution">
    <text evidence="2">The sequence shown here is derived from an EMBL/GenBank/DDBJ whole genome shotgun (WGS) entry which is preliminary data.</text>
</comment>
<evidence type="ECO:0000313" key="3">
    <source>
        <dbReference type="Proteomes" id="UP001266305"/>
    </source>
</evidence>
<name>A0ABQ9V8J3_SAGOE</name>
<reference evidence="2 3" key="1">
    <citation type="submission" date="2023-05" db="EMBL/GenBank/DDBJ databases">
        <title>B98-5 Cell Line De Novo Hybrid Assembly: An Optical Mapping Approach.</title>
        <authorList>
            <person name="Kananen K."/>
            <person name="Auerbach J.A."/>
            <person name="Kautto E."/>
            <person name="Blachly J.S."/>
        </authorList>
    </citation>
    <scope>NUCLEOTIDE SEQUENCE [LARGE SCALE GENOMIC DNA]</scope>
    <source>
        <strain evidence="2">B95-8</strain>
        <tissue evidence="2">Cell line</tissue>
    </source>
</reference>
<evidence type="ECO:0000313" key="2">
    <source>
        <dbReference type="EMBL" id="KAK2105471.1"/>
    </source>
</evidence>
<sequence>MAKLTTLTQERRTAPWWMRAWGALGAKRTSAAVAQEVGKVAIPDEIKSKQEPEVKDLLSSKSHSRSSQVVSDGKERHEQHRILESGFRVMKVLEKVMGQV</sequence>